<evidence type="ECO:0000259" key="7">
    <source>
        <dbReference type="PROSITE" id="PS50110"/>
    </source>
</evidence>
<keyword evidence="3" id="KW-0805">Transcription regulation</keyword>
<dbReference type="PANTHER" id="PTHR48111:SF1">
    <property type="entry name" value="TWO-COMPONENT RESPONSE REGULATOR ORR33"/>
    <property type="match status" value="1"/>
</dbReference>
<evidence type="ECO:0000313" key="9">
    <source>
        <dbReference type="Proteomes" id="UP000219494"/>
    </source>
</evidence>
<dbReference type="SMART" id="SM00448">
    <property type="entry name" value="REC"/>
    <property type="match status" value="1"/>
</dbReference>
<evidence type="ECO:0000256" key="1">
    <source>
        <dbReference type="ARBA" id="ARBA00022553"/>
    </source>
</evidence>
<feature type="modified residue" description="4-aspartylphosphate" evidence="6">
    <location>
        <position position="53"/>
    </location>
</feature>
<dbReference type="GO" id="GO:0006355">
    <property type="term" value="P:regulation of DNA-templated transcription"/>
    <property type="evidence" value="ECO:0007669"/>
    <property type="project" value="TreeGrafter"/>
</dbReference>
<evidence type="ECO:0000256" key="5">
    <source>
        <dbReference type="ARBA" id="ARBA00023163"/>
    </source>
</evidence>
<name>A0A285R2J2_9SPHN</name>
<dbReference type="Pfam" id="PF00072">
    <property type="entry name" value="Response_reg"/>
    <property type="match status" value="1"/>
</dbReference>
<keyword evidence="9" id="KW-1185">Reference proteome</keyword>
<dbReference type="PANTHER" id="PTHR48111">
    <property type="entry name" value="REGULATOR OF RPOS"/>
    <property type="match status" value="1"/>
</dbReference>
<dbReference type="PROSITE" id="PS50110">
    <property type="entry name" value="RESPONSE_REGULATORY"/>
    <property type="match status" value="1"/>
</dbReference>
<dbReference type="CDD" id="cd00156">
    <property type="entry name" value="REC"/>
    <property type="match status" value="1"/>
</dbReference>
<dbReference type="GO" id="GO:0000976">
    <property type="term" value="F:transcription cis-regulatory region binding"/>
    <property type="evidence" value="ECO:0007669"/>
    <property type="project" value="TreeGrafter"/>
</dbReference>
<dbReference type="Gene3D" id="3.40.50.2300">
    <property type="match status" value="1"/>
</dbReference>
<evidence type="ECO:0000313" key="8">
    <source>
        <dbReference type="EMBL" id="SOB88311.1"/>
    </source>
</evidence>
<dbReference type="Proteomes" id="UP000219494">
    <property type="component" value="Unassembled WGS sequence"/>
</dbReference>
<sequence length="123" mass="13415">MARALRILVVDDDDDLRVELVELLRAMHFHVAGYATASSARDRVADQDIVLCDLDLGAESGIDLIRHIVSLGASRPRVIAMSGRVDLLNLFDASGAIPMLSKPMKIASLIAAIKNHEARLDDR</sequence>
<dbReference type="RefSeq" id="WP_097065203.1">
    <property type="nucleotide sequence ID" value="NZ_OBMI01000004.1"/>
</dbReference>
<dbReference type="OrthoDB" id="9778496at2"/>
<keyword evidence="2" id="KW-0902">Two-component regulatory system</keyword>
<evidence type="ECO:0000256" key="2">
    <source>
        <dbReference type="ARBA" id="ARBA00023012"/>
    </source>
</evidence>
<dbReference type="InterPro" id="IPR039420">
    <property type="entry name" value="WalR-like"/>
</dbReference>
<proteinExistence type="predicted"/>
<dbReference type="InterPro" id="IPR011006">
    <property type="entry name" value="CheY-like_superfamily"/>
</dbReference>
<reference evidence="8 9" key="1">
    <citation type="submission" date="2017-07" db="EMBL/GenBank/DDBJ databases">
        <authorList>
            <person name="Sun Z.S."/>
            <person name="Albrecht U."/>
            <person name="Echele G."/>
            <person name="Lee C.C."/>
        </authorList>
    </citation>
    <scope>NUCLEOTIDE SEQUENCE [LARGE SCALE GENOMIC DNA]</scope>
    <source>
        <strain evidence="8 9">CGMCC 1.12672</strain>
    </source>
</reference>
<dbReference type="GO" id="GO:0005829">
    <property type="term" value="C:cytosol"/>
    <property type="evidence" value="ECO:0007669"/>
    <property type="project" value="TreeGrafter"/>
</dbReference>
<evidence type="ECO:0000256" key="6">
    <source>
        <dbReference type="PROSITE-ProRule" id="PRU00169"/>
    </source>
</evidence>
<protein>
    <submittedName>
        <fullName evidence="8">Response regulator receiver domain-containing protein</fullName>
    </submittedName>
</protein>
<dbReference type="EMBL" id="OBMI01000004">
    <property type="protein sequence ID" value="SOB88311.1"/>
    <property type="molecule type" value="Genomic_DNA"/>
</dbReference>
<feature type="domain" description="Response regulatory" evidence="7">
    <location>
        <begin position="6"/>
        <end position="117"/>
    </location>
</feature>
<dbReference type="InterPro" id="IPR001789">
    <property type="entry name" value="Sig_transdc_resp-reg_receiver"/>
</dbReference>
<keyword evidence="4" id="KW-0238">DNA-binding</keyword>
<dbReference type="GO" id="GO:0032993">
    <property type="term" value="C:protein-DNA complex"/>
    <property type="evidence" value="ECO:0007669"/>
    <property type="project" value="TreeGrafter"/>
</dbReference>
<accession>A0A285R2J2</accession>
<organism evidence="8 9">
    <name type="scientific">Sphingomonas guangdongensis</name>
    <dbReference type="NCBI Taxonomy" id="1141890"/>
    <lineage>
        <taxon>Bacteria</taxon>
        <taxon>Pseudomonadati</taxon>
        <taxon>Pseudomonadota</taxon>
        <taxon>Alphaproteobacteria</taxon>
        <taxon>Sphingomonadales</taxon>
        <taxon>Sphingomonadaceae</taxon>
        <taxon>Sphingomonas</taxon>
    </lineage>
</organism>
<dbReference type="AlphaFoldDB" id="A0A285R2J2"/>
<dbReference type="GO" id="GO:0000156">
    <property type="term" value="F:phosphorelay response regulator activity"/>
    <property type="evidence" value="ECO:0007669"/>
    <property type="project" value="TreeGrafter"/>
</dbReference>
<dbReference type="SUPFAM" id="SSF52172">
    <property type="entry name" value="CheY-like"/>
    <property type="match status" value="1"/>
</dbReference>
<evidence type="ECO:0000256" key="4">
    <source>
        <dbReference type="ARBA" id="ARBA00023125"/>
    </source>
</evidence>
<keyword evidence="5" id="KW-0804">Transcription</keyword>
<evidence type="ECO:0000256" key="3">
    <source>
        <dbReference type="ARBA" id="ARBA00023015"/>
    </source>
</evidence>
<keyword evidence="1 6" id="KW-0597">Phosphoprotein</keyword>
<gene>
    <name evidence="8" type="ORF">SAMN06297144_3462</name>
</gene>